<evidence type="ECO:0000313" key="3">
    <source>
        <dbReference type="Proteomes" id="UP000265520"/>
    </source>
</evidence>
<keyword evidence="3" id="KW-1185">Reference proteome</keyword>
<dbReference type="EMBL" id="LXQA010792017">
    <property type="protein sequence ID" value="MCI71216.1"/>
    <property type="molecule type" value="Genomic_DNA"/>
</dbReference>
<name>A0A392UFM3_9FABA</name>
<dbReference type="InterPro" id="IPR057670">
    <property type="entry name" value="SH3_retrovirus"/>
</dbReference>
<evidence type="ECO:0000313" key="2">
    <source>
        <dbReference type="EMBL" id="MCI71216.1"/>
    </source>
</evidence>
<sequence length="72" mass="8581">YIFIGYDGNYKGYKLYNPDTQKTIISQNVVFDEEGEWAWKSSNEDYNFFPQFEEDDVELEEPREDPATVEVQ</sequence>
<dbReference type="AlphaFoldDB" id="A0A392UFM3"/>
<dbReference type="Pfam" id="PF25597">
    <property type="entry name" value="SH3_retrovirus"/>
    <property type="match status" value="1"/>
</dbReference>
<feature type="domain" description="Retroviral polymerase SH3-like" evidence="1">
    <location>
        <begin position="2"/>
        <end position="43"/>
    </location>
</feature>
<feature type="non-terminal residue" evidence="2">
    <location>
        <position position="1"/>
    </location>
</feature>
<proteinExistence type="predicted"/>
<accession>A0A392UFM3</accession>
<dbReference type="Proteomes" id="UP000265520">
    <property type="component" value="Unassembled WGS sequence"/>
</dbReference>
<feature type="non-terminal residue" evidence="2">
    <location>
        <position position="72"/>
    </location>
</feature>
<organism evidence="2 3">
    <name type="scientific">Trifolium medium</name>
    <dbReference type="NCBI Taxonomy" id="97028"/>
    <lineage>
        <taxon>Eukaryota</taxon>
        <taxon>Viridiplantae</taxon>
        <taxon>Streptophyta</taxon>
        <taxon>Embryophyta</taxon>
        <taxon>Tracheophyta</taxon>
        <taxon>Spermatophyta</taxon>
        <taxon>Magnoliopsida</taxon>
        <taxon>eudicotyledons</taxon>
        <taxon>Gunneridae</taxon>
        <taxon>Pentapetalae</taxon>
        <taxon>rosids</taxon>
        <taxon>fabids</taxon>
        <taxon>Fabales</taxon>
        <taxon>Fabaceae</taxon>
        <taxon>Papilionoideae</taxon>
        <taxon>50 kb inversion clade</taxon>
        <taxon>NPAAA clade</taxon>
        <taxon>Hologalegina</taxon>
        <taxon>IRL clade</taxon>
        <taxon>Trifolieae</taxon>
        <taxon>Trifolium</taxon>
    </lineage>
</organism>
<protein>
    <submittedName>
        <fullName evidence="2">Copia-type polyprotein</fullName>
    </submittedName>
</protein>
<evidence type="ECO:0000259" key="1">
    <source>
        <dbReference type="Pfam" id="PF25597"/>
    </source>
</evidence>
<reference evidence="2 3" key="1">
    <citation type="journal article" date="2018" name="Front. Plant Sci.">
        <title>Red Clover (Trifolium pratense) and Zigzag Clover (T. medium) - A Picture of Genomic Similarities and Differences.</title>
        <authorList>
            <person name="Dluhosova J."/>
            <person name="Istvanek J."/>
            <person name="Nedelnik J."/>
            <person name="Repkova J."/>
        </authorList>
    </citation>
    <scope>NUCLEOTIDE SEQUENCE [LARGE SCALE GENOMIC DNA]</scope>
    <source>
        <strain evidence="3">cv. 10/8</strain>
        <tissue evidence="2">Leaf</tissue>
    </source>
</reference>
<comment type="caution">
    <text evidence="2">The sequence shown here is derived from an EMBL/GenBank/DDBJ whole genome shotgun (WGS) entry which is preliminary data.</text>
</comment>